<evidence type="ECO:0008006" key="7">
    <source>
        <dbReference type="Google" id="ProtNLM"/>
    </source>
</evidence>
<keyword evidence="6" id="KW-1185">Reference proteome</keyword>
<dbReference type="PROSITE" id="PS51375">
    <property type="entry name" value="PPR"/>
    <property type="match status" value="2"/>
</dbReference>
<organism evidence="5 6">
    <name type="scientific">Olea europaea subsp. europaea</name>
    <dbReference type="NCBI Taxonomy" id="158383"/>
    <lineage>
        <taxon>Eukaryota</taxon>
        <taxon>Viridiplantae</taxon>
        <taxon>Streptophyta</taxon>
        <taxon>Embryophyta</taxon>
        <taxon>Tracheophyta</taxon>
        <taxon>Spermatophyta</taxon>
        <taxon>Magnoliopsida</taxon>
        <taxon>eudicotyledons</taxon>
        <taxon>Gunneridae</taxon>
        <taxon>Pentapetalae</taxon>
        <taxon>asterids</taxon>
        <taxon>lamiids</taxon>
        <taxon>Lamiales</taxon>
        <taxon>Oleaceae</taxon>
        <taxon>Oleeae</taxon>
        <taxon>Olea</taxon>
    </lineage>
</organism>
<reference evidence="5 6" key="1">
    <citation type="submission" date="2019-12" db="EMBL/GenBank/DDBJ databases">
        <authorList>
            <person name="Alioto T."/>
            <person name="Alioto T."/>
            <person name="Gomez Garrido J."/>
        </authorList>
    </citation>
    <scope>NUCLEOTIDE SEQUENCE [LARGE SCALE GENOMIC DNA]</scope>
</reference>
<feature type="repeat" description="PPR" evidence="3">
    <location>
        <begin position="140"/>
        <end position="174"/>
    </location>
</feature>
<dbReference type="Pfam" id="PF13041">
    <property type="entry name" value="PPR_2"/>
    <property type="match status" value="1"/>
</dbReference>
<dbReference type="OrthoDB" id="185373at2759"/>
<dbReference type="Gramene" id="OE9A119044T1">
    <property type="protein sequence ID" value="OE9A119044C1"/>
    <property type="gene ID" value="OE9A119044"/>
</dbReference>
<evidence type="ECO:0000313" key="5">
    <source>
        <dbReference type="EMBL" id="CAA2967641.1"/>
    </source>
</evidence>
<feature type="compositionally biased region" description="Basic and acidic residues" evidence="4">
    <location>
        <begin position="1"/>
        <end position="14"/>
    </location>
</feature>
<dbReference type="PANTHER" id="PTHR47938">
    <property type="entry name" value="RESPIRATORY COMPLEX I CHAPERONE (CIA84), PUTATIVE (AFU_ORTHOLOGUE AFUA_2G06020)-RELATED"/>
    <property type="match status" value="1"/>
</dbReference>
<keyword evidence="2" id="KW-0677">Repeat</keyword>
<evidence type="ECO:0000256" key="1">
    <source>
        <dbReference type="ARBA" id="ARBA00007626"/>
    </source>
</evidence>
<evidence type="ECO:0000256" key="3">
    <source>
        <dbReference type="PROSITE-ProRule" id="PRU00708"/>
    </source>
</evidence>
<feature type="repeat" description="PPR" evidence="3">
    <location>
        <begin position="221"/>
        <end position="255"/>
    </location>
</feature>
<dbReference type="PANTHER" id="PTHR47938:SF35">
    <property type="entry name" value="PENTATRICOPEPTIDE REPEAT-CONTAINING PROTEIN 4, MITOCHONDRIAL-RELATED"/>
    <property type="match status" value="1"/>
</dbReference>
<name>A0A8S0QKN1_OLEEU</name>
<comment type="caution">
    <text evidence="5">The sequence shown here is derived from an EMBL/GenBank/DDBJ whole genome shotgun (WGS) entry which is preliminary data.</text>
</comment>
<protein>
    <recommendedName>
        <fullName evidence="7">Pentatricopeptide repeat-containing protein</fullName>
    </recommendedName>
</protein>
<evidence type="ECO:0000313" key="6">
    <source>
        <dbReference type="Proteomes" id="UP000594638"/>
    </source>
</evidence>
<sequence>MRRDGFGLEEKESNVEGIANNPNKNKKPNKDGNKITINPKLVKEFMDDAIKESRMISSTSRDQLIGRGLLSSAQKVIQRLISKSSASEAFLAADFALVRGMQIDLVTYGCLIRKLVTSGESPIVEAFYVDCIVGKGIEPDCALLNSMVICYCKLGRIDEGKSYFDRLIELKYRPCIGACDAIIRGFCGKNRVLEGNDCLTGKMKTAMRLFLRMLKVGCEPDNYTYNTLIHGFVHLGLFDKAWLLYKKKVNCGLKPNMTVYLLMLGSGIIPDHVLFFTLAKNHPKGDEVHVSLTILQAIATRAYEIELSIIPSYMEHKCADNMMLETECLLEDIARSQSCLADTAFCIYMIALCMGGKLDSAFLCIDKMASPGLLPLFSAYNSLIKAESNFPPIECKDRECDLSR</sequence>
<evidence type="ECO:0000256" key="2">
    <source>
        <dbReference type="ARBA" id="ARBA00022737"/>
    </source>
</evidence>
<gene>
    <name evidence="5" type="ORF">OLEA9_A119044</name>
</gene>
<dbReference type="InterPro" id="IPR011990">
    <property type="entry name" value="TPR-like_helical_dom_sf"/>
</dbReference>
<comment type="similarity">
    <text evidence="1">Belongs to the PPR family. P subfamily.</text>
</comment>
<proteinExistence type="inferred from homology"/>
<dbReference type="Pfam" id="PF01535">
    <property type="entry name" value="PPR"/>
    <property type="match status" value="1"/>
</dbReference>
<dbReference type="Gene3D" id="1.25.40.10">
    <property type="entry name" value="Tetratricopeptide repeat domain"/>
    <property type="match status" value="2"/>
</dbReference>
<dbReference type="GO" id="GO:0003729">
    <property type="term" value="F:mRNA binding"/>
    <property type="evidence" value="ECO:0007669"/>
    <property type="project" value="TreeGrafter"/>
</dbReference>
<evidence type="ECO:0000256" key="4">
    <source>
        <dbReference type="SAM" id="MobiDB-lite"/>
    </source>
</evidence>
<dbReference type="NCBIfam" id="TIGR00756">
    <property type="entry name" value="PPR"/>
    <property type="match status" value="2"/>
</dbReference>
<dbReference type="InterPro" id="IPR002885">
    <property type="entry name" value="PPR_rpt"/>
</dbReference>
<dbReference type="EMBL" id="CACTIH010001888">
    <property type="protein sequence ID" value="CAA2967641.1"/>
    <property type="molecule type" value="Genomic_DNA"/>
</dbReference>
<dbReference type="Proteomes" id="UP000594638">
    <property type="component" value="Unassembled WGS sequence"/>
</dbReference>
<dbReference type="AlphaFoldDB" id="A0A8S0QKN1"/>
<accession>A0A8S0QKN1</accession>
<feature type="region of interest" description="Disordered" evidence="4">
    <location>
        <begin position="1"/>
        <end position="34"/>
    </location>
</feature>